<dbReference type="CDD" id="cd05829">
    <property type="entry name" value="Sortase_F"/>
    <property type="match status" value="1"/>
</dbReference>
<dbReference type="InterPro" id="IPR042001">
    <property type="entry name" value="Sortase_F"/>
</dbReference>
<dbReference type="RefSeq" id="WP_165240388.1">
    <property type="nucleotide sequence ID" value="NZ_JAAKZV010000124.1"/>
</dbReference>
<dbReference type="EMBL" id="JAAKZV010000124">
    <property type="protein sequence ID" value="NGN67088.1"/>
    <property type="molecule type" value="Genomic_DNA"/>
</dbReference>
<dbReference type="InterPro" id="IPR005754">
    <property type="entry name" value="Sortase"/>
</dbReference>
<proteinExistence type="predicted"/>
<reference evidence="2 3" key="1">
    <citation type="submission" date="2020-02" db="EMBL/GenBank/DDBJ databases">
        <title>Whole-genome analyses of novel actinobacteria.</title>
        <authorList>
            <person name="Sahin N."/>
        </authorList>
    </citation>
    <scope>NUCLEOTIDE SEQUENCE [LARGE SCALE GENOMIC DNA]</scope>
    <source>
        <strain evidence="2 3">A7024</strain>
    </source>
</reference>
<dbReference type="SUPFAM" id="SSF63817">
    <property type="entry name" value="Sortase"/>
    <property type="match status" value="1"/>
</dbReference>
<dbReference type="NCBIfam" id="NF033748">
    <property type="entry name" value="class_F_sortase"/>
    <property type="match status" value="1"/>
</dbReference>
<name>A0A6G4U6S3_9ACTN</name>
<dbReference type="GO" id="GO:0016787">
    <property type="term" value="F:hydrolase activity"/>
    <property type="evidence" value="ECO:0007669"/>
    <property type="project" value="UniProtKB-KW"/>
</dbReference>
<dbReference type="Proteomes" id="UP000481583">
    <property type="component" value="Unassembled WGS sequence"/>
</dbReference>
<organism evidence="2 3">
    <name type="scientific">Streptomyces coryli</name>
    <dbReference type="NCBI Taxonomy" id="1128680"/>
    <lineage>
        <taxon>Bacteria</taxon>
        <taxon>Bacillati</taxon>
        <taxon>Actinomycetota</taxon>
        <taxon>Actinomycetes</taxon>
        <taxon>Kitasatosporales</taxon>
        <taxon>Streptomycetaceae</taxon>
        <taxon>Streptomyces</taxon>
    </lineage>
</organism>
<accession>A0A6G4U6S3</accession>
<dbReference type="AlphaFoldDB" id="A0A6G4U6S3"/>
<comment type="caution">
    <text evidence="2">The sequence shown here is derived from an EMBL/GenBank/DDBJ whole genome shotgun (WGS) entry which is preliminary data.</text>
</comment>
<evidence type="ECO:0000313" key="2">
    <source>
        <dbReference type="EMBL" id="NGN67088.1"/>
    </source>
</evidence>
<gene>
    <name evidence="2" type="ORF">G5C51_24665</name>
</gene>
<keyword evidence="3" id="KW-1185">Reference proteome</keyword>
<dbReference type="Pfam" id="PF04203">
    <property type="entry name" value="Sortase"/>
    <property type="match status" value="1"/>
</dbReference>
<keyword evidence="1" id="KW-0378">Hydrolase</keyword>
<evidence type="ECO:0000256" key="1">
    <source>
        <dbReference type="ARBA" id="ARBA00022801"/>
    </source>
</evidence>
<dbReference type="InterPro" id="IPR023365">
    <property type="entry name" value="Sortase_dom-sf"/>
</dbReference>
<dbReference type="Gene3D" id="2.40.260.10">
    <property type="entry name" value="Sortase"/>
    <property type="match status" value="1"/>
</dbReference>
<protein>
    <submittedName>
        <fullName evidence="2">Class F sortase</fullName>
    </submittedName>
</protein>
<evidence type="ECO:0000313" key="3">
    <source>
        <dbReference type="Proteomes" id="UP000481583"/>
    </source>
</evidence>
<sequence>MAADRIRTRTISAAAWGVLLLCLWLWSRGLGEDAQDNAGAQNAFTAAQVLQGPAPKAAKPLNPAGPQGVEVKSIGVQAVVSKRGLDKSGAVDPPPFGSANEVGWYQGGATPGAAGAAIMVGHVDTRSKPAVFYRLHDIRPGEKIRVNRADGTAAVFTVERVETFDKESFNADRVYGPHKKGRAELRLITCGGEYQPLEKAYTGNLVVSAYLTGTSP</sequence>